<dbReference type="PROSITE" id="PS51736">
    <property type="entry name" value="RECOMBINASES_3"/>
    <property type="match status" value="1"/>
</dbReference>
<dbReference type="SMART" id="SM00857">
    <property type="entry name" value="Resolvase"/>
    <property type="match status" value="1"/>
</dbReference>
<evidence type="ECO:0000259" key="2">
    <source>
        <dbReference type="PROSITE" id="PS51737"/>
    </source>
</evidence>
<feature type="domain" description="Resolvase/invertase-type recombinase catalytic" evidence="1">
    <location>
        <begin position="8"/>
        <end position="160"/>
    </location>
</feature>
<dbReference type="PANTHER" id="PTHR30461:SF23">
    <property type="entry name" value="DNA RECOMBINASE-RELATED"/>
    <property type="match status" value="1"/>
</dbReference>
<dbReference type="RefSeq" id="WP_346767188.1">
    <property type="nucleotide sequence ID" value="NZ_JABEPP010000004.1"/>
</dbReference>
<dbReference type="GO" id="GO:0003677">
    <property type="term" value="F:DNA binding"/>
    <property type="evidence" value="ECO:0007669"/>
    <property type="project" value="InterPro"/>
</dbReference>
<dbReference type="InterPro" id="IPR036162">
    <property type="entry name" value="Resolvase-like_N_sf"/>
</dbReference>
<dbReference type="Pfam" id="PF00239">
    <property type="entry name" value="Resolvase"/>
    <property type="match status" value="1"/>
</dbReference>
<organism evidence="3 4">
    <name type="scientific">Enterovirga aerilata</name>
    <dbReference type="NCBI Taxonomy" id="2730920"/>
    <lineage>
        <taxon>Bacteria</taxon>
        <taxon>Pseudomonadati</taxon>
        <taxon>Pseudomonadota</taxon>
        <taxon>Alphaproteobacteria</taxon>
        <taxon>Hyphomicrobiales</taxon>
        <taxon>Methylobacteriaceae</taxon>
        <taxon>Enterovirga</taxon>
    </lineage>
</organism>
<dbReference type="Pfam" id="PF07508">
    <property type="entry name" value="Recombinase"/>
    <property type="match status" value="1"/>
</dbReference>
<dbReference type="SUPFAM" id="SSF53041">
    <property type="entry name" value="Resolvase-like"/>
    <property type="match status" value="1"/>
</dbReference>
<dbReference type="PANTHER" id="PTHR30461">
    <property type="entry name" value="DNA-INVERTASE FROM LAMBDOID PROPHAGE"/>
    <property type="match status" value="1"/>
</dbReference>
<reference evidence="3 4" key="1">
    <citation type="submission" date="2020-04" db="EMBL/GenBank/DDBJ databases">
        <title>Enterovirga sp. isolate from soil.</title>
        <authorList>
            <person name="Chea S."/>
            <person name="Kim D.-U."/>
        </authorList>
    </citation>
    <scope>NUCLEOTIDE SEQUENCE [LARGE SCALE GENOMIC DNA]</scope>
    <source>
        <strain evidence="3 4">DB1703</strain>
    </source>
</reference>
<name>A0A849I8E1_9HYPH</name>
<accession>A0A849I8E1</accession>
<dbReference type="InterPro" id="IPR011109">
    <property type="entry name" value="DNA_bind_recombinase_dom"/>
</dbReference>
<sequence>MNARPTLRCAIYTRVSTEHGLDQDFNSLDNQREAAEAYIKSQAHEGWRLIRDRYDDGGFSGGSMERPALQQLLADIQARRIDVVVVYKVDRLTRSLADFAKLVELFDAHGVSFVSVTQAFNTTTSMGRLTLNVLLSFAQFEREVTGERIRDKIAASKKKGIWMGGVVPLGYGVKARALHIVDEHAELIRAIFSRYQQLGSVSALKSSLDRDGIVVPERQDGAGRLTGGKPFSRGHLYKILSNPIYVGRLTHKGWVHEGQHPAILDLATFEAVQAQLAANTRSHARQRLASDHLLTGRIRDEHGKTMTPTHARKGPKRYRYYVSQAALQGRDGPAITRVPAPEIEAAVIGALRSLIPAQRQPESDVALVQQHCKSIAVEPEGLILTRSDDQRIEIAWIPASSRKRREIILPPGADNNLRPMKPEDRTRILRAIARARFWMGELTSSTIGSTDAIANRESLTERSVRMTLSLAFLSPAIVKAIIDSRLPRGIGLRTLIDLPASWAEQERALGM</sequence>
<dbReference type="Gene3D" id="3.90.1750.20">
    <property type="entry name" value="Putative Large Serine Recombinase, Chain B, Domain 2"/>
    <property type="match status" value="1"/>
</dbReference>
<dbReference type="AlphaFoldDB" id="A0A849I8E1"/>
<evidence type="ECO:0000313" key="4">
    <source>
        <dbReference type="Proteomes" id="UP000564885"/>
    </source>
</evidence>
<comment type="caution">
    <text evidence="3">The sequence shown here is derived from an EMBL/GenBank/DDBJ whole genome shotgun (WGS) entry which is preliminary data.</text>
</comment>
<dbReference type="EMBL" id="JABEPP010000004">
    <property type="protein sequence ID" value="NNM74054.1"/>
    <property type="molecule type" value="Genomic_DNA"/>
</dbReference>
<evidence type="ECO:0000259" key="1">
    <source>
        <dbReference type="PROSITE" id="PS51736"/>
    </source>
</evidence>
<feature type="domain" description="Recombinase" evidence="2">
    <location>
        <begin position="168"/>
        <end position="282"/>
    </location>
</feature>
<gene>
    <name evidence="3" type="ORF">HJG44_16890</name>
</gene>
<dbReference type="PROSITE" id="PS51737">
    <property type="entry name" value="RECOMBINASE_DNA_BIND"/>
    <property type="match status" value="1"/>
</dbReference>
<proteinExistence type="predicted"/>
<dbReference type="InterPro" id="IPR050639">
    <property type="entry name" value="SSR_resolvase"/>
</dbReference>
<protein>
    <submittedName>
        <fullName evidence="3">Recombinase family protein</fullName>
    </submittedName>
</protein>
<dbReference type="Proteomes" id="UP000564885">
    <property type="component" value="Unassembled WGS sequence"/>
</dbReference>
<evidence type="ECO:0000313" key="3">
    <source>
        <dbReference type="EMBL" id="NNM74054.1"/>
    </source>
</evidence>
<dbReference type="InterPro" id="IPR006119">
    <property type="entry name" value="Resolv_N"/>
</dbReference>
<keyword evidence="4" id="KW-1185">Reference proteome</keyword>
<dbReference type="Gene3D" id="3.40.50.1390">
    <property type="entry name" value="Resolvase, N-terminal catalytic domain"/>
    <property type="match status" value="1"/>
</dbReference>
<dbReference type="GO" id="GO:0000150">
    <property type="term" value="F:DNA strand exchange activity"/>
    <property type="evidence" value="ECO:0007669"/>
    <property type="project" value="InterPro"/>
</dbReference>
<dbReference type="CDD" id="cd03768">
    <property type="entry name" value="SR_ResInv"/>
    <property type="match status" value="1"/>
</dbReference>
<dbReference type="InterPro" id="IPR038109">
    <property type="entry name" value="DNA_bind_recomb_sf"/>
</dbReference>